<name>A0A0J0XYR2_9TREE</name>
<feature type="compositionally biased region" description="Low complexity" evidence="1">
    <location>
        <begin position="37"/>
        <end position="48"/>
    </location>
</feature>
<sequence>MAKVHFEPPVPSEARDSRRPRAPTSCAPLTHPAIAHSETSPSSETTPSSAFDMWAGCDLAEHLNFVLFGPALPKRVAQLRDDLGVRSKPTAAMRRIAQQPPAEIQPPAAAFANVTLPGGWRSAHRSWYEDRCGRVLVKQPTWLDVLWCSAAEAASREGAKAAAKPQVKEEPHIQVPSQIQPLPPVFCRTRWKNSYTQDVCVHCNRDWAFMPRNTRVCSNPPKVRAGRE</sequence>
<dbReference type="RefSeq" id="XP_018282681.1">
    <property type="nucleotide sequence ID" value="XM_018426282.1"/>
</dbReference>
<evidence type="ECO:0000256" key="1">
    <source>
        <dbReference type="SAM" id="MobiDB-lite"/>
    </source>
</evidence>
<dbReference type="EMBL" id="KQ087178">
    <property type="protein sequence ID" value="KLT46190.1"/>
    <property type="molecule type" value="Genomic_DNA"/>
</dbReference>
<protein>
    <submittedName>
        <fullName evidence="2">Uncharacterized protein</fullName>
    </submittedName>
</protein>
<dbReference type="GeneID" id="28986885"/>
<feature type="region of interest" description="Disordered" evidence="1">
    <location>
        <begin position="1"/>
        <end position="48"/>
    </location>
</feature>
<proteinExistence type="predicted"/>
<reference evidence="2 3" key="1">
    <citation type="submission" date="2015-03" db="EMBL/GenBank/DDBJ databases">
        <title>Genomics and transcriptomics of the oil-accumulating basidiomycete yeast T. oleaginosus allow insights into substrate utilization and the diverse evolutionary trajectories of mating systems in fungi.</title>
        <authorList>
            <consortium name="DOE Joint Genome Institute"/>
            <person name="Kourist R."/>
            <person name="Kracht O."/>
            <person name="Bracharz F."/>
            <person name="Lipzen A."/>
            <person name="Nolan M."/>
            <person name="Ohm R."/>
            <person name="Grigoriev I."/>
            <person name="Sun S."/>
            <person name="Heitman J."/>
            <person name="Bruck T."/>
            <person name="Nowrousian M."/>
        </authorList>
    </citation>
    <scope>NUCLEOTIDE SEQUENCE [LARGE SCALE GENOMIC DNA]</scope>
    <source>
        <strain evidence="2 3">IBC0246</strain>
    </source>
</reference>
<accession>A0A0J0XYR2</accession>
<evidence type="ECO:0000313" key="3">
    <source>
        <dbReference type="Proteomes" id="UP000053611"/>
    </source>
</evidence>
<evidence type="ECO:0000313" key="2">
    <source>
        <dbReference type="EMBL" id="KLT46190.1"/>
    </source>
</evidence>
<dbReference type="Proteomes" id="UP000053611">
    <property type="component" value="Unassembled WGS sequence"/>
</dbReference>
<dbReference type="AlphaFoldDB" id="A0A0J0XYR2"/>
<gene>
    <name evidence="2" type="ORF">CC85DRAFT_324988</name>
</gene>
<organism evidence="2 3">
    <name type="scientific">Cutaneotrichosporon oleaginosum</name>
    <dbReference type="NCBI Taxonomy" id="879819"/>
    <lineage>
        <taxon>Eukaryota</taxon>
        <taxon>Fungi</taxon>
        <taxon>Dikarya</taxon>
        <taxon>Basidiomycota</taxon>
        <taxon>Agaricomycotina</taxon>
        <taxon>Tremellomycetes</taxon>
        <taxon>Trichosporonales</taxon>
        <taxon>Trichosporonaceae</taxon>
        <taxon>Cutaneotrichosporon</taxon>
    </lineage>
</organism>
<keyword evidence="3" id="KW-1185">Reference proteome</keyword>